<feature type="non-terminal residue" evidence="1">
    <location>
        <position position="61"/>
    </location>
</feature>
<dbReference type="AlphaFoldDB" id="X1IIR3"/>
<organism evidence="1">
    <name type="scientific">marine sediment metagenome</name>
    <dbReference type="NCBI Taxonomy" id="412755"/>
    <lineage>
        <taxon>unclassified sequences</taxon>
        <taxon>metagenomes</taxon>
        <taxon>ecological metagenomes</taxon>
    </lineage>
</organism>
<sequence length="61" mass="7083">MNKKEKRFVCHARIHVRDSLFGNAMVCTYERLDDSATALFEDASESIEKYINTISRDEEPT</sequence>
<protein>
    <submittedName>
        <fullName evidence="1">Uncharacterized protein</fullName>
    </submittedName>
</protein>
<accession>X1IIR3</accession>
<proteinExistence type="predicted"/>
<gene>
    <name evidence="1" type="ORF">S03H2_55691</name>
</gene>
<reference evidence="1" key="1">
    <citation type="journal article" date="2014" name="Front. Microbiol.">
        <title>High frequency of phylogenetically diverse reductive dehalogenase-homologous genes in deep subseafloor sedimentary metagenomes.</title>
        <authorList>
            <person name="Kawai M."/>
            <person name="Futagami T."/>
            <person name="Toyoda A."/>
            <person name="Takaki Y."/>
            <person name="Nishi S."/>
            <person name="Hori S."/>
            <person name="Arai W."/>
            <person name="Tsubouchi T."/>
            <person name="Morono Y."/>
            <person name="Uchiyama I."/>
            <person name="Ito T."/>
            <person name="Fujiyama A."/>
            <person name="Inagaki F."/>
            <person name="Takami H."/>
        </authorList>
    </citation>
    <scope>NUCLEOTIDE SEQUENCE</scope>
    <source>
        <strain evidence="1">Expedition CK06-06</strain>
    </source>
</reference>
<dbReference type="EMBL" id="BARU01035595">
    <property type="protein sequence ID" value="GAH82321.1"/>
    <property type="molecule type" value="Genomic_DNA"/>
</dbReference>
<evidence type="ECO:0000313" key="1">
    <source>
        <dbReference type="EMBL" id="GAH82321.1"/>
    </source>
</evidence>
<name>X1IIR3_9ZZZZ</name>
<comment type="caution">
    <text evidence="1">The sequence shown here is derived from an EMBL/GenBank/DDBJ whole genome shotgun (WGS) entry which is preliminary data.</text>
</comment>